<accession>A0A9P5NK29</accession>
<sequence>MRLRGPWPGGGAEGVLWAPTVSKRMGDDSKSKGIRERRTHFSTLSVFTPSRHGRRGKMNYELIGHAEHVEFNLLSPPFIVRSMWSNLGYTSDSYVAPPSIPSLLLDRSILYETACRDEFLKLRSAVPKLGVWLCWCQTSITITITILLGLGSK</sequence>
<feature type="transmembrane region" description="Helical" evidence="1">
    <location>
        <begin position="129"/>
        <end position="150"/>
    </location>
</feature>
<keyword evidence="3" id="KW-1185">Reference proteome</keyword>
<organism evidence="2 3">
    <name type="scientific">Gymnopilus junonius</name>
    <name type="common">Spectacular rustgill mushroom</name>
    <name type="synonym">Gymnopilus spectabilis subsp. junonius</name>
    <dbReference type="NCBI Taxonomy" id="109634"/>
    <lineage>
        <taxon>Eukaryota</taxon>
        <taxon>Fungi</taxon>
        <taxon>Dikarya</taxon>
        <taxon>Basidiomycota</taxon>
        <taxon>Agaricomycotina</taxon>
        <taxon>Agaricomycetes</taxon>
        <taxon>Agaricomycetidae</taxon>
        <taxon>Agaricales</taxon>
        <taxon>Agaricineae</taxon>
        <taxon>Hymenogastraceae</taxon>
        <taxon>Gymnopilus</taxon>
    </lineage>
</organism>
<dbReference type="AlphaFoldDB" id="A0A9P5NK29"/>
<keyword evidence="1" id="KW-0812">Transmembrane</keyword>
<gene>
    <name evidence="2" type="ORF">CPB84DRAFT_1373961</name>
</gene>
<keyword evidence="1" id="KW-1133">Transmembrane helix</keyword>
<evidence type="ECO:0000313" key="2">
    <source>
        <dbReference type="EMBL" id="KAF8891603.1"/>
    </source>
</evidence>
<protein>
    <submittedName>
        <fullName evidence="2">Uncharacterized protein</fullName>
    </submittedName>
</protein>
<comment type="caution">
    <text evidence="2">The sequence shown here is derived from an EMBL/GenBank/DDBJ whole genome shotgun (WGS) entry which is preliminary data.</text>
</comment>
<evidence type="ECO:0000256" key="1">
    <source>
        <dbReference type="SAM" id="Phobius"/>
    </source>
</evidence>
<dbReference type="EMBL" id="JADNYJ010000071">
    <property type="protein sequence ID" value="KAF8891603.1"/>
    <property type="molecule type" value="Genomic_DNA"/>
</dbReference>
<evidence type="ECO:0000313" key="3">
    <source>
        <dbReference type="Proteomes" id="UP000724874"/>
    </source>
</evidence>
<dbReference type="Proteomes" id="UP000724874">
    <property type="component" value="Unassembled WGS sequence"/>
</dbReference>
<proteinExistence type="predicted"/>
<reference evidence="2" key="1">
    <citation type="submission" date="2020-11" db="EMBL/GenBank/DDBJ databases">
        <authorList>
            <consortium name="DOE Joint Genome Institute"/>
            <person name="Ahrendt S."/>
            <person name="Riley R."/>
            <person name="Andreopoulos W."/>
            <person name="LaButti K."/>
            <person name="Pangilinan J."/>
            <person name="Ruiz-duenas F.J."/>
            <person name="Barrasa J.M."/>
            <person name="Sanchez-Garcia M."/>
            <person name="Camarero S."/>
            <person name="Miyauchi S."/>
            <person name="Serrano A."/>
            <person name="Linde D."/>
            <person name="Babiker R."/>
            <person name="Drula E."/>
            <person name="Ayuso-Fernandez I."/>
            <person name="Pacheco R."/>
            <person name="Padilla G."/>
            <person name="Ferreira P."/>
            <person name="Barriuso J."/>
            <person name="Kellner H."/>
            <person name="Castanera R."/>
            <person name="Alfaro M."/>
            <person name="Ramirez L."/>
            <person name="Pisabarro A.G."/>
            <person name="Kuo A."/>
            <person name="Tritt A."/>
            <person name="Lipzen A."/>
            <person name="He G."/>
            <person name="Yan M."/>
            <person name="Ng V."/>
            <person name="Cullen D."/>
            <person name="Martin F."/>
            <person name="Rosso M.-N."/>
            <person name="Henrissat B."/>
            <person name="Hibbett D."/>
            <person name="Martinez A.T."/>
            <person name="Grigoriev I.V."/>
        </authorList>
    </citation>
    <scope>NUCLEOTIDE SEQUENCE</scope>
    <source>
        <strain evidence="2">AH 44721</strain>
    </source>
</reference>
<name>A0A9P5NK29_GYMJU</name>
<keyword evidence="1" id="KW-0472">Membrane</keyword>